<organism evidence="1 2">
    <name type="scientific">Ligilactobacillus ruminis DSM 20403 = NBRC 102161</name>
    <dbReference type="NCBI Taxonomy" id="1423798"/>
    <lineage>
        <taxon>Bacteria</taxon>
        <taxon>Bacillati</taxon>
        <taxon>Bacillota</taxon>
        <taxon>Bacilli</taxon>
        <taxon>Lactobacillales</taxon>
        <taxon>Lactobacillaceae</taxon>
        <taxon>Ligilactobacillus</taxon>
    </lineage>
</organism>
<protein>
    <recommendedName>
        <fullName evidence="3">dUTPase</fullName>
    </recommendedName>
</protein>
<evidence type="ECO:0000313" key="1">
    <source>
        <dbReference type="EMBL" id="SFG14809.1"/>
    </source>
</evidence>
<evidence type="ECO:0000313" key="2">
    <source>
        <dbReference type="Proteomes" id="UP000182635"/>
    </source>
</evidence>
<sequence>MMDFAKMAKDALHVYPRRVLPVARYSDQERINGLYADLTCSWCDLIEASGKADDEETVYDAFSSVMLGFFMISNEQKTTYKLLMTKEELDSMKDKWKSASFNAVCLIMQQQLLKSHFEHKIDAFVRAWHIALKFGLTDLGLDEAVIVKHYDNLIR</sequence>
<name>A0A1I2PI70_9LACO</name>
<dbReference type="OrthoDB" id="5506143at2"/>
<accession>A0A1I2PI70</accession>
<proteinExistence type="predicted"/>
<evidence type="ECO:0008006" key="3">
    <source>
        <dbReference type="Google" id="ProtNLM"/>
    </source>
</evidence>
<reference evidence="2" key="1">
    <citation type="submission" date="2016-10" db="EMBL/GenBank/DDBJ databases">
        <authorList>
            <person name="Varghese N."/>
            <person name="Submissions S."/>
        </authorList>
    </citation>
    <scope>NUCLEOTIDE SEQUENCE [LARGE SCALE GENOMIC DNA]</scope>
    <source>
        <strain evidence="2">DSM 20403</strain>
    </source>
</reference>
<dbReference type="RefSeq" id="WP_041819988.1">
    <property type="nucleotide sequence ID" value="NZ_AYYL01000001.1"/>
</dbReference>
<dbReference type="AlphaFoldDB" id="A0A1I2PI70"/>
<dbReference type="Proteomes" id="UP000182635">
    <property type="component" value="Unassembled WGS sequence"/>
</dbReference>
<gene>
    <name evidence="1" type="ORF">SAMN02910432_00091</name>
</gene>
<dbReference type="EMBL" id="FOPI01000003">
    <property type="protein sequence ID" value="SFG14809.1"/>
    <property type="molecule type" value="Genomic_DNA"/>
</dbReference>